<dbReference type="HOGENOM" id="CLU_3171381_0_0_9"/>
<gene>
    <name evidence="1" type="ORF">HMPREF9129_0275</name>
</gene>
<proteinExistence type="predicted"/>
<evidence type="ECO:0000313" key="2">
    <source>
        <dbReference type="Proteomes" id="UP000003422"/>
    </source>
</evidence>
<evidence type="ECO:0000313" key="1">
    <source>
        <dbReference type="EMBL" id="EGY80644.1"/>
    </source>
</evidence>
<dbReference type="AlphaFoldDB" id="G4D1J5"/>
<keyword evidence="2" id="KW-1185">Reference proteome</keyword>
<dbReference type="PATRIC" id="fig|997350.3.peg.267"/>
<reference evidence="1 2" key="1">
    <citation type="submission" date="2011-06" db="EMBL/GenBank/DDBJ databases">
        <authorList>
            <person name="Muzny D."/>
            <person name="Qin X."/>
            <person name="Deng J."/>
            <person name="Jiang H."/>
            <person name="Liu Y."/>
            <person name="Qu J."/>
            <person name="Song X.-Z."/>
            <person name="Zhang L."/>
            <person name="Thornton R."/>
            <person name="Coyle M."/>
            <person name="Francisco L."/>
            <person name="Jackson L."/>
            <person name="Javaid M."/>
            <person name="Korchina V."/>
            <person name="Kovar C."/>
            <person name="Mata R."/>
            <person name="Mathew T."/>
            <person name="Ngo R."/>
            <person name="Nguyen L."/>
            <person name="Nguyen N."/>
            <person name="Okwuonu G."/>
            <person name="Ongeri F."/>
            <person name="Pham C."/>
            <person name="Simmons D."/>
            <person name="Wilczek-Boney K."/>
            <person name="Hale W."/>
            <person name="Jakkamsetti A."/>
            <person name="Pham P."/>
            <person name="Ruth R."/>
            <person name="San Lucas F."/>
            <person name="Warren J."/>
            <person name="Zhang J."/>
            <person name="Zhao Z."/>
            <person name="Zhou C."/>
            <person name="Zhu D."/>
            <person name="Lee S."/>
            <person name="Bess C."/>
            <person name="Blankenburg K."/>
            <person name="Forbes L."/>
            <person name="Fu Q."/>
            <person name="Gubbala S."/>
            <person name="Hirani K."/>
            <person name="Jayaseelan J.C."/>
            <person name="Lara F."/>
            <person name="Munidasa M."/>
            <person name="Palculict T."/>
            <person name="Patil S."/>
            <person name="Pu L.-L."/>
            <person name="Saada N."/>
            <person name="Tang L."/>
            <person name="Weissenberger G."/>
            <person name="Zhu Y."/>
            <person name="Hemphill L."/>
            <person name="Shang Y."/>
            <person name="Youmans B."/>
            <person name="Ayvaz T."/>
            <person name="Ross M."/>
            <person name="Santibanez J."/>
            <person name="Aqrawi P."/>
            <person name="Gross S."/>
            <person name="Joshi V."/>
            <person name="Fowler G."/>
            <person name="Nazareth L."/>
            <person name="Reid J."/>
            <person name="Worley K."/>
            <person name="Petrosino J."/>
            <person name="Highlander S."/>
            <person name="Gibbs R."/>
        </authorList>
    </citation>
    <scope>NUCLEOTIDE SEQUENCE [LARGE SCALE GENOMIC DNA]</scope>
    <source>
        <strain evidence="1 2">ATCC 29427</strain>
    </source>
</reference>
<protein>
    <submittedName>
        <fullName evidence="1">Uncharacterized protein</fullName>
    </submittedName>
</protein>
<sequence>MSFTTIAPTGISPCSIDLRARFIASSKKIHINHQKIFYTMKKYFSKN</sequence>
<accession>G4D1J5</accession>
<comment type="caution">
    <text evidence="1">The sequence shown here is derived from an EMBL/GenBank/DDBJ whole genome shotgun (WGS) entry which is preliminary data.</text>
</comment>
<dbReference type="Proteomes" id="UP000003422">
    <property type="component" value="Unassembled WGS sequence"/>
</dbReference>
<name>G4D1J5_9FIRM</name>
<dbReference type="EMBL" id="AGBB01000019">
    <property type="protein sequence ID" value="EGY80644.1"/>
    <property type="molecule type" value="Genomic_DNA"/>
</dbReference>
<organism evidence="1 2">
    <name type="scientific">Peptoniphilus indolicus ATCC 29427</name>
    <dbReference type="NCBI Taxonomy" id="997350"/>
    <lineage>
        <taxon>Bacteria</taxon>
        <taxon>Bacillati</taxon>
        <taxon>Bacillota</taxon>
        <taxon>Tissierellia</taxon>
        <taxon>Tissierellales</taxon>
        <taxon>Peptoniphilaceae</taxon>
        <taxon>Peptoniphilus</taxon>
    </lineage>
</organism>